<evidence type="ECO:0000313" key="1">
    <source>
        <dbReference type="EMBL" id="KIV98382.1"/>
    </source>
</evidence>
<reference evidence="1 2" key="1">
    <citation type="submission" date="2015-01" db="EMBL/GenBank/DDBJ databases">
        <title>The Genome Sequence of Ochroconis gallopava CBS43764.</title>
        <authorList>
            <consortium name="The Broad Institute Genomics Platform"/>
            <person name="Cuomo C."/>
            <person name="de Hoog S."/>
            <person name="Gorbushina A."/>
            <person name="Stielow B."/>
            <person name="Teixiera M."/>
            <person name="Abouelleil A."/>
            <person name="Chapman S.B."/>
            <person name="Priest M."/>
            <person name="Young S.K."/>
            <person name="Wortman J."/>
            <person name="Nusbaum C."/>
            <person name="Birren B."/>
        </authorList>
    </citation>
    <scope>NUCLEOTIDE SEQUENCE [LARGE SCALE GENOMIC DNA]</scope>
    <source>
        <strain evidence="1 2">CBS 43764</strain>
    </source>
</reference>
<dbReference type="GeneID" id="27317753"/>
<dbReference type="InParanoid" id="A0A0D1ZV48"/>
<dbReference type="VEuPathDB" id="FungiDB:PV09_09780"/>
<protein>
    <submittedName>
        <fullName evidence="1">Uncharacterized protein</fullName>
    </submittedName>
</protein>
<dbReference type="RefSeq" id="XP_016208252.1">
    <property type="nucleotide sequence ID" value="XM_016363915.1"/>
</dbReference>
<dbReference type="Proteomes" id="UP000053259">
    <property type="component" value="Unassembled WGS sequence"/>
</dbReference>
<dbReference type="AlphaFoldDB" id="A0A0D1ZV48"/>
<gene>
    <name evidence="1" type="ORF">PV09_09780</name>
</gene>
<organism evidence="1 2">
    <name type="scientific">Verruconis gallopava</name>
    <dbReference type="NCBI Taxonomy" id="253628"/>
    <lineage>
        <taxon>Eukaryota</taxon>
        <taxon>Fungi</taxon>
        <taxon>Dikarya</taxon>
        <taxon>Ascomycota</taxon>
        <taxon>Pezizomycotina</taxon>
        <taxon>Dothideomycetes</taxon>
        <taxon>Pleosporomycetidae</taxon>
        <taxon>Venturiales</taxon>
        <taxon>Sympoventuriaceae</taxon>
        <taxon>Verruconis</taxon>
    </lineage>
</organism>
<proteinExistence type="predicted"/>
<keyword evidence="2" id="KW-1185">Reference proteome</keyword>
<name>A0A0D1ZV48_9PEZI</name>
<accession>A0A0D1ZV48</accession>
<dbReference type="EMBL" id="KN847706">
    <property type="protein sequence ID" value="KIV98382.1"/>
    <property type="molecule type" value="Genomic_DNA"/>
</dbReference>
<sequence length="119" mass="13572">MDSLDDISTSNRIQASPHYEYIKEIRQRTYPGAKASAQYRLLSPLQKLKEAQTKEDPGLMQREVIQPGLFASWERKLQIVIVEKEEAVEAAHNTEAQDAKEDPSHWCCPACPPRVPQLQ</sequence>
<evidence type="ECO:0000313" key="2">
    <source>
        <dbReference type="Proteomes" id="UP000053259"/>
    </source>
</evidence>
<dbReference type="HOGENOM" id="CLU_2063289_0_0_1"/>